<gene>
    <name evidence="2" type="ORF">DWG14_08236</name>
</gene>
<feature type="transmembrane region" description="Helical" evidence="1">
    <location>
        <begin position="41"/>
        <end position="60"/>
    </location>
</feature>
<dbReference type="AlphaFoldDB" id="A0AAI8LAE4"/>
<name>A0AAI8LAE4_9ACTN</name>
<feature type="transmembrane region" description="Helical" evidence="1">
    <location>
        <begin position="116"/>
        <end position="132"/>
    </location>
</feature>
<dbReference type="Proteomes" id="UP000265765">
    <property type="component" value="Chromosome"/>
</dbReference>
<sequence length="134" mass="14371">MPVPRLAVHRSAGFARCLPHLVFLVAAGGTLVRLVELNHELCWRVAPPTAAMAVLYAAGLARWDRLGRARTLLLGVLLLLWTSVVLSLTGALASGYAWLAVPFAVLTMRMPTRAERAVTLGVITALLPALLVRA</sequence>
<evidence type="ECO:0000313" key="2">
    <source>
        <dbReference type="EMBL" id="AYC43928.1"/>
    </source>
</evidence>
<evidence type="ECO:0000256" key="1">
    <source>
        <dbReference type="SAM" id="Phobius"/>
    </source>
</evidence>
<keyword evidence="1" id="KW-1133">Transmembrane helix</keyword>
<dbReference type="RefSeq" id="WP_246091254.1">
    <property type="nucleotide sequence ID" value="NZ_CP032427.1"/>
</dbReference>
<feature type="transmembrane region" description="Helical" evidence="1">
    <location>
        <begin position="72"/>
        <end position="96"/>
    </location>
</feature>
<reference evidence="2 3" key="1">
    <citation type="submission" date="2018-09" db="EMBL/GenBank/DDBJ databases">
        <title>Production of Trimethoprim by Streptomyces sp. 3E-1.</title>
        <authorList>
            <person name="Kang H.J."/>
            <person name="Kim S.B."/>
        </authorList>
    </citation>
    <scope>NUCLEOTIDE SEQUENCE [LARGE SCALE GENOMIC DNA]</scope>
    <source>
        <strain evidence="2 3">3E-1</strain>
    </source>
</reference>
<feature type="transmembrane region" description="Helical" evidence="1">
    <location>
        <begin position="12"/>
        <end position="35"/>
    </location>
</feature>
<keyword evidence="1" id="KW-0472">Membrane</keyword>
<organism evidence="2 3">
    <name type="scientific">Streptomyces griseorubiginosus</name>
    <dbReference type="NCBI Taxonomy" id="67304"/>
    <lineage>
        <taxon>Bacteria</taxon>
        <taxon>Bacillati</taxon>
        <taxon>Actinomycetota</taxon>
        <taxon>Actinomycetes</taxon>
        <taxon>Kitasatosporales</taxon>
        <taxon>Streptomycetaceae</taxon>
        <taxon>Streptomyces</taxon>
    </lineage>
</organism>
<keyword evidence="1" id="KW-0812">Transmembrane</keyword>
<dbReference type="KEGG" id="sge:DWG14_08236"/>
<accession>A0AAI8LAE4</accession>
<dbReference type="EMBL" id="CP032427">
    <property type="protein sequence ID" value="AYC43928.1"/>
    <property type="molecule type" value="Genomic_DNA"/>
</dbReference>
<dbReference type="GeneID" id="91287437"/>
<evidence type="ECO:0000313" key="3">
    <source>
        <dbReference type="Proteomes" id="UP000265765"/>
    </source>
</evidence>
<proteinExistence type="predicted"/>
<protein>
    <submittedName>
        <fullName evidence="2">Uncharacterized protein</fullName>
    </submittedName>
</protein>